<dbReference type="RefSeq" id="WP_109590046.1">
    <property type="nucleotide sequence ID" value="NZ_BONA01000001.1"/>
</dbReference>
<reference evidence="2 3" key="1">
    <citation type="submission" date="2018-05" db="EMBL/GenBank/DDBJ databases">
        <title>Genomic Encyclopedia of Archaeal and Bacterial Type Strains, Phase II (KMG-II): from individual species to whole genera.</title>
        <authorList>
            <person name="Goeker M."/>
        </authorList>
    </citation>
    <scope>NUCLEOTIDE SEQUENCE [LARGE SCALE GENOMIC DNA]</scope>
    <source>
        <strain evidence="2 3">DSM 45184</strain>
    </source>
</reference>
<dbReference type="EMBL" id="QGGR01000002">
    <property type="protein sequence ID" value="PWK51505.1"/>
    <property type="molecule type" value="Genomic_DNA"/>
</dbReference>
<keyword evidence="1" id="KW-1133">Transmembrane helix</keyword>
<protein>
    <submittedName>
        <fullName evidence="2">Uncharacterized protein</fullName>
    </submittedName>
</protein>
<keyword evidence="1" id="KW-0812">Transmembrane</keyword>
<feature type="transmembrane region" description="Helical" evidence="1">
    <location>
        <begin position="99"/>
        <end position="117"/>
    </location>
</feature>
<comment type="caution">
    <text evidence="2">The sequence shown here is derived from an EMBL/GenBank/DDBJ whole genome shotgun (WGS) entry which is preliminary data.</text>
</comment>
<sequence>MRKDIPLMIVLGLLAAPRAVLHDLGLVHEGTGLNALLVFVPLLIWVVTAVTRSPSPVRLLLGAGAVYGICLAVIHNALWNGEASVAEPLARAGMTLSSLVTGLAVGAICGGVAWLLTRRRPDPAASRKSTP</sequence>
<dbReference type="AlphaFoldDB" id="A0A316FTU1"/>
<feature type="transmembrane region" description="Helical" evidence="1">
    <location>
        <begin position="57"/>
        <end position="79"/>
    </location>
</feature>
<evidence type="ECO:0000313" key="3">
    <source>
        <dbReference type="Proteomes" id="UP000245697"/>
    </source>
</evidence>
<evidence type="ECO:0000256" key="1">
    <source>
        <dbReference type="SAM" id="Phobius"/>
    </source>
</evidence>
<evidence type="ECO:0000313" key="2">
    <source>
        <dbReference type="EMBL" id="PWK51505.1"/>
    </source>
</evidence>
<dbReference type="Proteomes" id="UP000245697">
    <property type="component" value="Unassembled WGS sequence"/>
</dbReference>
<name>A0A316FTU1_9ACTN</name>
<proteinExistence type="predicted"/>
<organism evidence="2 3">
    <name type="scientific">Actinoplanes xinjiangensis</name>
    <dbReference type="NCBI Taxonomy" id="512350"/>
    <lineage>
        <taxon>Bacteria</taxon>
        <taxon>Bacillati</taxon>
        <taxon>Actinomycetota</taxon>
        <taxon>Actinomycetes</taxon>
        <taxon>Micromonosporales</taxon>
        <taxon>Micromonosporaceae</taxon>
        <taxon>Actinoplanes</taxon>
    </lineage>
</organism>
<gene>
    <name evidence="2" type="ORF">BC793_102535</name>
</gene>
<dbReference type="OrthoDB" id="2658663at2"/>
<keyword evidence="3" id="KW-1185">Reference proteome</keyword>
<feature type="transmembrane region" description="Helical" evidence="1">
    <location>
        <begin position="31"/>
        <end position="50"/>
    </location>
</feature>
<keyword evidence="1" id="KW-0472">Membrane</keyword>
<accession>A0A316FTU1</accession>